<sequence>MVIAPREVRPGVEETIVVFNRESPNDVTLTLQDYPKRQHTIFRDTISLGEGESRVVRIWIDPDKLDTDQFRWGRRHYVSLMVACGQVYTKEARLPVSSRSGYLLLQSDKPIYTPRQTAHFRAIAVGEDLVPTAGELKLQIMNPQGVVTYETSLSARDNTTTATGMFSHSYPFPASPMLGMWTAVVSYGFRLSQKTNITFELQEYVLPTFSARIAVPSVILPDSNLVTVTVEAKYPYGKPVQGSATCQFKIRDRSTGAERTIGTAMTKELVQGEVTFDVPNYLLWGWSRHRLFHGSRLVVEADVLDKATSERVTAVDDSAVYATSPYLVSFHHTDRNFKPGGPKTVKADIKHANGRPAALVPCAITAESDQGLNVPVDPDVTATDSRGRIAFNVLTEGQHNRIVAMVRTLLPSDPHQQATGQIYMEAFTSQVNAVIFLESADAGRPVKVGGDILLRVGIYPPTSSPAYYLVTHNGQVKRTGVLRQADHSTSFYRFERFSVTSDMSPAVRVLTFSFHEGHHLLVDSIVIDVEEACSHTAAITVQPDFKSDRPGSNGSVKILGSSGTRVGILGVDKQVYTLTDKDGLLTSDKLFAKLKSHDMGCGPGGGRTTADVLSNFGVVIVSNQSPDVVHANVSKYALDPFLKECCSLGTKRDRAGRSCPMRSAIVRRYISGQKGEQCADAFEDCCSHTLAGFPGPRYPGVYFSLARPDPPLHPGIESRIKPVPTFDEVDGDDDVLPPASLIRKDFRETWLFDEHVIGPDGVADIAVSLPHSITTWSVQAVSVSPSGGVCVPEPREVRVFQSVFLQVAVPYKVVRNEQIEGNVYVFGVEGICAGAQEGERSERRTVSVAANSASSIAFPVVPLREGRFVIKVHVHCPQGEDVVEKELNVVPEGVPVETVVSVPIDPANARKRTVQRSTTETYDGNQLGSSAEETLGKIEVLMKMPSGSGEENAVLMAQTLYALEYLERRNVTDRALEERGRRYLRDGYQRQLSFRSKTGFFSKFENTPPGSLW</sequence>
<organism evidence="1 2">
    <name type="scientific">Dermacentor silvarum</name>
    <name type="common">Tick</name>
    <dbReference type="NCBI Taxonomy" id="543639"/>
    <lineage>
        <taxon>Eukaryota</taxon>
        <taxon>Metazoa</taxon>
        <taxon>Ecdysozoa</taxon>
        <taxon>Arthropoda</taxon>
        <taxon>Chelicerata</taxon>
        <taxon>Arachnida</taxon>
        <taxon>Acari</taxon>
        <taxon>Parasitiformes</taxon>
        <taxon>Ixodida</taxon>
        <taxon>Ixodoidea</taxon>
        <taxon>Ixodidae</taxon>
        <taxon>Rhipicephalinae</taxon>
        <taxon>Dermacentor</taxon>
    </lineage>
</organism>
<name>A0ACB8DM27_DERSI</name>
<evidence type="ECO:0000313" key="1">
    <source>
        <dbReference type="EMBL" id="KAH7973429.1"/>
    </source>
</evidence>
<gene>
    <name evidence="1" type="ORF">HPB49_000914</name>
</gene>
<proteinExistence type="predicted"/>
<dbReference type="EMBL" id="CM023479">
    <property type="protein sequence ID" value="KAH7973429.1"/>
    <property type="molecule type" value="Genomic_DNA"/>
</dbReference>
<reference evidence="1" key="1">
    <citation type="submission" date="2020-05" db="EMBL/GenBank/DDBJ databases">
        <title>Large-scale comparative analyses of tick genomes elucidate their genetic diversity and vector capacities.</title>
        <authorList>
            <person name="Jia N."/>
            <person name="Wang J."/>
            <person name="Shi W."/>
            <person name="Du L."/>
            <person name="Sun Y."/>
            <person name="Zhan W."/>
            <person name="Jiang J."/>
            <person name="Wang Q."/>
            <person name="Zhang B."/>
            <person name="Ji P."/>
            <person name="Sakyi L.B."/>
            <person name="Cui X."/>
            <person name="Yuan T."/>
            <person name="Jiang B."/>
            <person name="Yang W."/>
            <person name="Lam T.T.-Y."/>
            <person name="Chang Q."/>
            <person name="Ding S."/>
            <person name="Wang X."/>
            <person name="Zhu J."/>
            <person name="Ruan X."/>
            <person name="Zhao L."/>
            <person name="Wei J."/>
            <person name="Que T."/>
            <person name="Du C."/>
            <person name="Cheng J."/>
            <person name="Dai P."/>
            <person name="Han X."/>
            <person name="Huang E."/>
            <person name="Gao Y."/>
            <person name="Liu J."/>
            <person name="Shao H."/>
            <person name="Ye R."/>
            <person name="Li L."/>
            <person name="Wei W."/>
            <person name="Wang X."/>
            <person name="Wang C."/>
            <person name="Yang T."/>
            <person name="Huo Q."/>
            <person name="Li W."/>
            <person name="Guo W."/>
            <person name="Chen H."/>
            <person name="Zhou L."/>
            <person name="Ni X."/>
            <person name="Tian J."/>
            <person name="Zhou Y."/>
            <person name="Sheng Y."/>
            <person name="Liu T."/>
            <person name="Pan Y."/>
            <person name="Xia L."/>
            <person name="Li J."/>
            <person name="Zhao F."/>
            <person name="Cao W."/>
        </authorList>
    </citation>
    <scope>NUCLEOTIDE SEQUENCE</scope>
    <source>
        <strain evidence="1">Dsil-2018</strain>
    </source>
</reference>
<protein>
    <submittedName>
        <fullName evidence="1">Uncharacterized protein</fullName>
    </submittedName>
</protein>
<comment type="caution">
    <text evidence="1">The sequence shown here is derived from an EMBL/GenBank/DDBJ whole genome shotgun (WGS) entry which is preliminary data.</text>
</comment>
<dbReference type="Proteomes" id="UP000821865">
    <property type="component" value="Chromosome 10"/>
</dbReference>
<keyword evidence="2" id="KW-1185">Reference proteome</keyword>
<accession>A0ACB8DM27</accession>
<evidence type="ECO:0000313" key="2">
    <source>
        <dbReference type="Proteomes" id="UP000821865"/>
    </source>
</evidence>